<evidence type="ECO:0000313" key="2">
    <source>
        <dbReference type="EMBL" id="TSC94594.1"/>
    </source>
</evidence>
<gene>
    <name evidence="2" type="ORF">Athens101428_224</name>
</gene>
<feature type="domain" description="Magnesium chelatase ChlI-like catalytic" evidence="1">
    <location>
        <begin position="195"/>
        <end position="291"/>
    </location>
</feature>
<dbReference type="InterPro" id="IPR045006">
    <property type="entry name" value="CHLI-like"/>
</dbReference>
<protein>
    <submittedName>
        <fullName evidence="2">Magnesium chelatase family protein</fullName>
    </submittedName>
</protein>
<accession>A0A554LP93</accession>
<dbReference type="SUPFAM" id="SSF52540">
    <property type="entry name" value="P-loop containing nucleoside triphosphate hydrolases"/>
    <property type="match status" value="1"/>
</dbReference>
<dbReference type="EMBL" id="VMGN01000009">
    <property type="protein sequence ID" value="TSC94594.1"/>
    <property type="molecule type" value="Genomic_DNA"/>
</dbReference>
<dbReference type="InterPro" id="IPR000523">
    <property type="entry name" value="Mg_chelatse_chII-like_cat_dom"/>
</dbReference>
<dbReference type="Pfam" id="PF13541">
    <property type="entry name" value="ChlI"/>
    <property type="match status" value="1"/>
</dbReference>
<reference evidence="2 3" key="1">
    <citation type="submission" date="2017-07" db="EMBL/GenBank/DDBJ databases">
        <title>Mechanisms for carbon and nitrogen cycling indicate functional differentiation within the Candidate Phyla Radiation.</title>
        <authorList>
            <person name="Danczak R.E."/>
            <person name="Johnston M.D."/>
            <person name="Kenah C."/>
            <person name="Slattery M."/>
            <person name="Wrighton K.C."/>
            <person name="Wilkins M.J."/>
        </authorList>
    </citation>
    <scope>NUCLEOTIDE SEQUENCE [LARGE SCALE GENOMIC DNA]</scope>
    <source>
        <strain evidence="2">Athens1014_28</strain>
    </source>
</reference>
<name>A0A554LP93_9BACT</name>
<dbReference type="SUPFAM" id="SSF54211">
    <property type="entry name" value="Ribosomal protein S5 domain 2-like"/>
    <property type="match status" value="1"/>
</dbReference>
<evidence type="ECO:0000313" key="3">
    <source>
        <dbReference type="Proteomes" id="UP000316495"/>
    </source>
</evidence>
<sequence>MLKIAKVKSCAVLGLEVYPVEVEVDIGRGLPSFSIVGLPDKAIDESKDRVRSAIKNSGLEFPDRRLTVNLAPADIKKEGPTYDLPIAVAVLLAGGQISEIAVTKDDIFIGELSLSGDLRPVSGILPAIIAAKEWGAKRIFIPENNLEESKLIRDLAIYPIKSLENLVDFFRAELFIKPVFGEGVNNIEDIVTEYDFAYVSGQESAKRALEIAAAGSHNVLLSGPPGSGKTLLSRGLPTIMPPMDEEEILEASKIHSVAGLLHRGDSALICARPFRSPHHTTSSVAMVGGGTWHANHSKTAKLPFPGLPAL</sequence>
<dbReference type="Pfam" id="PF01078">
    <property type="entry name" value="Mg_chelatase"/>
    <property type="match status" value="1"/>
</dbReference>
<dbReference type="Proteomes" id="UP000316495">
    <property type="component" value="Unassembled WGS sequence"/>
</dbReference>
<dbReference type="AlphaFoldDB" id="A0A554LP93"/>
<proteinExistence type="predicted"/>
<comment type="caution">
    <text evidence="2">The sequence shown here is derived from an EMBL/GenBank/DDBJ whole genome shotgun (WGS) entry which is preliminary data.</text>
</comment>
<dbReference type="GO" id="GO:0005524">
    <property type="term" value="F:ATP binding"/>
    <property type="evidence" value="ECO:0007669"/>
    <property type="project" value="InterPro"/>
</dbReference>
<dbReference type="InterPro" id="IPR027417">
    <property type="entry name" value="P-loop_NTPase"/>
</dbReference>
<dbReference type="InterPro" id="IPR014721">
    <property type="entry name" value="Ribsml_uS5_D2-typ_fold_subgr"/>
</dbReference>
<dbReference type="Gene3D" id="3.30.230.10">
    <property type="match status" value="1"/>
</dbReference>
<organism evidence="2 3">
    <name type="scientific">Candidatus Berkelbacteria bacterium Athens1014_28</name>
    <dbReference type="NCBI Taxonomy" id="2017145"/>
    <lineage>
        <taxon>Bacteria</taxon>
        <taxon>Candidatus Berkelbacteria</taxon>
    </lineage>
</organism>
<evidence type="ECO:0000259" key="1">
    <source>
        <dbReference type="Pfam" id="PF01078"/>
    </source>
</evidence>
<dbReference type="PANTHER" id="PTHR32039">
    <property type="entry name" value="MAGNESIUM-CHELATASE SUBUNIT CHLI"/>
    <property type="match status" value="1"/>
</dbReference>
<dbReference type="PANTHER" id="PTHR32039:SF7">
    <property type="entry name" value="COMPETENCE PROTEIN COMM"/>
    <property type="match status" value="1"/>
</dbReference>
<dbReference type="InterPro" id="IPR020568">
    <property type="entry name" value="Ribosomal_Su5_D2-typ_SF"/>
</dbReference>
<dbReference type="Gene3D" id="3.40.50.300">
    <property type="entry name" value="P-loop containing nucleotide triphosphate hydrolases"/>
    <property type="match status" value="1"/>
</dbReference>